<keyword evidence="4" id="KW-1185">Reference proteome</keyword>
<dbReference type="AlphaFoldDB" id="A0AAE3H5I4"/>
<accession>A0AAE3H5I4</accession>
<organism evidence="3 4">
    <name type="scientific">Lacihabitans soyangensis</name>
    <dbReference type="NCBI Taxonomy" id="869394"/>
    <lineage>
        <taxon>Bacteria</taxon>
        <taxon>Pseudomonadati</taxon>
        <taxon>Bacteroidota</taxon>
        <taxon>Cytophagia</taxon>
        <taxon>Cytophagales</taxon>
        <taxon>Leadbetterellaceae</taxon>
        <taxon>Lacihabitans</taxon>
    </lineage>
</organism>
<dbReference type="PROSITE" id="PS51178">
    <property type="entry name" value="PASTA"/>
    <property type="match status" value="3"/>
</dbReference>
<feature type="domain" description="PASTA" evidence="2">
    <location>
        <begin position="43"/>
        <end position="108"/>
    </location>
</feature>
<dbReference type="Pfam" id="PF03793">
    <property type="entry name" value="PASTA"/>
    <property type="match status" value="3"/>
</dbReference>
<dbReference type="EMBL" id="RJUF01000173">
    <property type="protein sequence ID" value="MCP9764426.1"/>
    <property type="molecule type" value="Genomic_DNA"/>
</dbReference>
<evidence type="ECO:0000313" key="4">
    <source>
        <dbReference type="Proteomes" id="UP001204144"/>
    </source>
</evidence>
<evidence type="ECO:0000259" key="2">
    <source>
        <dbReference type="PROSITE" id="PS51178"/>
    </source>
</evidence>
<reference evidence="3 4" key="1">
    <citation type="submission" date="2018-11" db="EMBL/GenBank/DDBJ databases">
        <title>Novel bacteria species description.</title>
        <authorList>
            <person name="Han J.-H."/>
        </authorList>
    </citation>
    <scope>NUCLEOTIDE SEQUENCE [LARGE SCALE GENOMIC DNA]</scope>
    <source>
        <strain evidence="3 4">KCTC23259</strain>
    </source>
</reference>
<gene>
    <name evidence="3" type="ORF">EGI31_15895</name>
</gene>
<feature type="transmembrane region" description="Helical" evidence="1">
    <location>
        <begin position="12"/>
        <end position="37"/>
    </location>
</feature>
<comment type="caution">
    <text evidence="3">The sequence shown here is derived from an EMBL/GenBank/DDBJ whole genome shotgun (WGS) entry which is preliminary data.</text>
</comment>
<name>A0AAE3H5I4_9BACT</name>
<keyword evidence="1" id="KW-1133">Transmembrane helix</keyword>
<keyword evidence="1" id="KW-0472">Membrane</keyword>
<feature type="domain" description="PASTA" evidence="2">
    <location>
        <begin position="183"/>
        <end position="251"/>
    </location>
</feature>
<dbReference type="InterPro" id="IPR005543">
    <property type="entry name" value="PASTA_dom"/>
</dbReference>
<evidence type="ECO:0000256" key="1">
    <source>
        <dbReference type="SAM" id="Phobius"/>
    </source>
</evidence>
<evidence type="ECO:0000313" key="3">
    <source>
        <dbReference type="EMBL" id="MCP9764426.1"/>
    </source>
</evidence>
<dbReference type="CDD" id="cd06577">
    <property type="entry name" value="PASTA_pknB"/>
    <property type="match status" value="2"/>
</dbReference>
<keyword evidence="1" id="KW-0812">Transmembrane</keyword>
<proteinExistence type="predicted"/>
<protein>
    <submittedName>
        <fullName evidence="3">PASTA domain-containing protein</fullName>
    </submittedName>
</protein>
<feature type="domain" description="PASTA" evidence="2">
    <location>
        <begin position="110"/>
        <end position="180"/>
    </location>
</feature>
<dbReference type="Gene3D" id="3.30.10.20">
    <property type="match status" value="3"/>
</dbReference>
<dbReference type="SMART" id="SM00740">
    <property type="entry name" value="PASTA"/>
    <property type="match status" value="3"/>
</dbReference>
<dbReference type="RefSeq" id="WP_255038119.1">
    <property type="nucleotide sequence ID" value="NZ_RJUF01000173.1"/>
</dbReference>
<dbReference type="Proteomes" id="UP001204144">
    <property type="component" value="Unassembled WGS sequence"/>
</dbReference>
<sequence>MPKYSTNTKTDVLIHLAIIVSIILVLFFGFFFVYLPWSTNHGDAVKVPNLKGLSMDAAEDLLDDADLDYEISDSVFVSGAEPLSIIANYPKSGANVKTGRKIYLTVAAVSAPLVKLPNIIGRSTSSAQNQLLSSGLLFAGEEKIAALEENTVLAVKINGREIQQGDEIPKGSKITFVVGDGYGNQRIDVPNVVGMAQDEADILLTGLGLSIGNVTFEASDKPAGTVIKQQPSSGVDEKIKIGSPVNIWVSGDAPDNTIDN</sequence>